<dbReference type="Gene3D" id="3.40.50.300">
    <property type="entry name" value="P-loop containing nucleotide triphosphate hydrolases"/>
    <property type="match status" value="1"/>
</dbReference>
<dbReference type="AlphaFoldDB" id="A0A9W9APV2"/>
<feature type="domain" description="NACHT" evidence="2">
    <location>
        <begin position="82"/>
        <end position="228"/>
    </location>
</feature>
<proteinExistence type="predicted"/>
<evidence type="ECO:0000259" key="2">
    <source>
        <dbReference type="PROSITE" id="PS50837"/>
    </source>
</evidence>
<dbReference type="PROSITE" id="PS50837">
    <property type="entry name" value="NACHT"/>
    <property type="match status" value="1"/>
</dbReference>
<accession>A0A9W9APV2</accession>
<dbReference type="Pfam" id="PF00400">
    <property type="entry name" value="WD40"/>
    <property type="match status" value="1"/>
</dbReference>
<gene>
    <name evidence="3" type="ORF">C8J55DRAFT_321468</name>
</gene>
<protein>
    <submittedName>
        <fullName evidence="3">WD40-repeat-containing domain protein</fullName>
    </submittedName>
</protein>
<sequence>MFADIMMQIHRMTLRVTMESKINLDTITPQVDAIRRQLVRDKLIEAQDALPDSFGRKACYSGTRSSVLKSIEDWLKTDTSPQVFCLSGQSGSGKSTVAVTVFQEILGIGTDIRFAGFFCSSTFDKASNPKYIFPTLAGQLCQCDDTIYSILEPMLGQQDPTSGSGETQFEKLLIGPLGSVNGTTLLVIDGLDECKGLLDHAFEVLNTLLINVSRVTALKVLISSRSNSPIFEQLFLKVSENPSGYRCFSLDEDVSLPELRHDLRLLLAVELKTRGFGQKDIISLQNVINNANCSFFVALTACQELISPFGNSSKQADSFKDLLSRGTNKIYESVIERALSVVDSNDDSGDPIQRRGLYAALVMVAFGQDSLSLIELAPLLGIPIDELRGFFSGFPENILSVKDETVLILHSSFQDHLKSGQLAQPDGSLQDCMHLYITRLLLCLMNKYLHRHISGPGGFRLHANTTRQSPRQDSKITPDLSYACRYWPEHLVMINMLTAQEERQSLFFILQEFFHAHLLHWLEVLAALGEMDRIASALNILLKWIKDNCDSGLGDHSSLEGTVSDALKSFKLFRTAIESSPHQVYHSFLLPWTPSGRRLAELYRHVEASITVAEVTCHRRQLITIEPSIDNAQETLRIKLSQDASRVAVVKKERIEIGENAKDTFEVFLDDSGSQSYIDALFVGKDNILVTTLSRSSYAEVHLWNVVSKKIEKTLLQQHQATGSKMLPVLVFHSERGTPSLVALLTSSKVKVWEVRTWKERLNIQCRRDQNPRNRLLALSSHHILVGLQLKKLPRSGGTTRTVYLNFAEAPRCATFSSDGDTLAIAGNTGISLFTHILEVTAFKMSPSIVLPVSHQITSLALSPVGRYLAATGQSFLWAWKLGEEQPLMRLQNEQKRTVSSVVFSKNGKFLHCAHICPGSRTALFDMRIMEAPISGQMPVTALAMSCHGKIATGSSNGAVTIWDSSMSKVLRHWKRERHPSAVTYVAFSLDGKFIASVSPERVYIRSTSSDLGSNELAQRLPVQSLPKSHSYSFSRCVFSGDSSLFLCIVKADTRPTFAQIWQMATWKLLAEFELDSRDYSPDEDIQSISLSQEGDLFAIGTRTNALDIYTLAHNESSIHIKHTQRISVVGRPPLHLSFTLDKKYILSTAGAFDIKRGLKQVNEISRTDAFFQDGWIVDSDGQQRCWIPFEEDIRDWASYRSLLVFCTKALGNVVLVGVRPIQ</sequence>
<comment type="caution">
    <text evidence="3">The sequence shown here is derived from an EMBL/GenBank/DDBJ whole genome shotgun (WGS) entry which is preliminary data.</text>
</comment>
<dbReference type="InterPro" id="IPR007111">
    <property type="entry name" value="NACHT_NTPase"/>
</dbReference>
<dbReference type="Proteomes" id="UP001150238">
    <property type="component" value="Unassembled WGS sequence"/>
</dbReference>
<dbReference type="InterPro" id="IPR001680">
    <property type="entry name" value="WD40_rpt"/>
</dbReference>
<dbReference type="PANTHER" id="PTHR10039:SF14">
    <property type="entry name" value="NACHT DOMAIN-CONTAINING PROTEIN"/>
    <property type="match status" value="1"/>
</dbReference>
<evidence type="ECO:0000313" key="4">
    <source>
        <dbReference type="Proteomes" id="UP001150238"/>
    </source>
</evidence>
<evidence type="ECO:0000256" key="1">
    <source>
        <dbReference type="ARBA" id="ARBA00022737"/>
    </source>
</evidence>
<dbReference type="SUPFAM" id="SSF50978">
    <property type="entry name" value="WD40 repeat-like"/>
    <property type="match status" value="2"/>
</dbReference>
<name>A0A9W9APV2_9AGAR</name>
<reference evidence="3" key="2">
    <citation type="journal article" date="2023" name="Proc. Natl. Acad. Sci. U.S.A.">
        <title>A global phylogenomic analysis of the shiitake genus Lentinula.</title>
        <authorList>
            <person name="Sierra-Patev S."/>
            <person name="Min B."/>
            <person name="Naranjo-Ortiz M."/>
            <person name="Looney B."/>
            <person name="Konkel Z."/>
            <person name="Slot J.C."/>
            <person name="Sakamoto Y."/>
            <person name="Steenwyk J.L."/>
            <person name="Rokas A."/>
            <person name="Carro J."/>
            <person name="Camarero S."/>
            <person name="Ferreira P."/>
            <person name="Molpeceres G."/>
            <person name="Ruiz-Duenas F.J."/>
            <person name="Serrano A."/>
            <person name="Henrissat B."/>
            <person name="Drula E."/>
            <person name="Hughes K.W."/>
            <person name="Mata J.L."/>
            <person name="Ishikawa N.K."/>
            <person name="Vargas-Isla R."/>
            <person name="Ushijima S."/>
            <person name="Smith C.A."/>
            <person name="Donoghue J."/>
            <person name="Ahrendt S."/>
            <person name="Andreopoulos W."/>
            <person name="He G."/>
            <person name="LaButti K."/>
            <person name="Lipzen A."/>
            <person name="Ng V."/>
            <person name="Riley R."/>
            <person name="Sandor L."/>
            <person name="Barry K."/>
            <person name="Martinez A.T."/>
            <person name="Xiao Y."/>
            <person name="Gibbons J.G."/>
            <person name="Terashima K."/>
            <person name="Grigoriev I.V."/>
            <person name="Hibbett D."/>
        </authorList>
    </citation>
    <scope>NUCLEOTIDE SEQUENCE</scope>
    <source>
        <strain evidence="3">Sp2 HRB7682 ss15</strain>
    </source>
</reference>
<dbReference type="SUPFAM" id="SSF52540">
    <property type="entry name" value="P-loop containing nucleoside triphosphate hydrolases"/>
    <property type="match status" value="1"/>
</dbReference>
<keyword evidence="1" id="KW-0677">Repeat</keyword>
<reference evidence="3" key="1">
    <citation type="submission" date="2022-08" db="EMBL/GenBank/DDBJ databases">
        <authorList>
            <consortium name="DOE Joint Genome Institute"/>
            <person name="Min B."/>
            <person name="Riley R."/>
            <person name="Sierra-Patev S."/>
            <person name="Naranjo-Ortiz M."/>
            <person name="Looney B."/>
            <person name="Konkel Z."/>
            <person name="Slot J.C."/>
            <person name="Sakamoto Y."/>
            <person name="Steenwyk J.L."/>
            <person name="Rokas A."/>
            <person name="Carro J."/>
            <person name="Camarero S."/>
            <person name="Ferreira P."/>
            <person name="Molpeceres G."/>
            <person name="Ruiz-Duenas F.J."/>
            <person name="Serrano A."/>
            <person name="Henrissat B."/>
            <person name="Drula E."/>
            <person name="Hughes K.W."/>
            <person name="Mata J.L."/>
            <person name="Ishikawa N.K."/>
            <person name="Vargas-Isla R."/>
            <person name="Ushijima S."/>
            <person name="Smith C.A."/>
            <person name="Ahrendt S."/>
            <person name="Andreopoulos W."/>
            <person name="He G."/>
            <person name="Labutti K."/>
            <person name="Lipzen A."/>
            <person name="Ng V."/>
            <person name="Sandor L."/>
            <person name="Barry K."/>
            <person name="Martinez A.T."/>
            <person name="Xiao Y."/>
            <person name="Gibbons J.G."/>
            <person name="Terashima K."/>
            <person name="Hibbett D.S."/>
            <person name="Grigoriev I.V."/>
        </authorList>
    </citation>
    <scope>NUCLEOTIDE SEQUENCE</scope>
    <source>
        <strain evidence="3">Sp2 HRB7682 ss15</strain>
    </source>
</reference>
<dbReference type="Pfam" id="PF24883">
    <property type="entry name" value="NPHP3_N"/>
    <property type="match status" value="1"/>
</dbReference>
<dbReference type="Gene3D" id="2.130.10.10">
    <property type="entry name" value="YVTN repeat-like/Quinoprotein amine dehydrogenase"/>
    <property type="match status" value="2"/>
</dbReference>
<dbReference type="SMART" id="SM00320">
    <property type="entry name" value="WD40"/>
    <property type="match status" value="5"/>
</dbReference>
<dbReference type="InterPro" id="IPR027417">
    <property type="entry name" value="P-loop_NTPase"/>
</dbReference>
<dbReference type="PANTHER" id="PTHR10039">
    <property type="entry name" value="AMELOGENIN"/>
    <property type="match status" value="1"/>
</dbReference>
<evidence type="ECO:0000313" key="3">
    <source>
        <dbReference type="EMBL" id="KAJ4487069.1"/>
    </source>
</evidence>
<dbReference type="EMBL" id="JANVFS010000009">
    <property type="protein sequence ID" value="KAJ4487069.1"/>
    <property type="molecule type" value="Genomic_DNA"/>
</dbReference>
<dbReference type="InterPro" id="IPR015943">
    <property type="entry name" value="WD40/YVTN_repeat-like_dom_sf"/>
</dbReference>
<dbReference type="InterPro" id="IPR036322">
    <property type="entry name" value="WD40_repeat_dom_sf"/>
</dbReference>
<organism evidence="3 4">
    <name type="scientific">Lentinula lateritia</name>
    <dbReference type="NCBI Taxonomy" id="40482"/>
    <lineage>
        <taxon>Eukaryota</taxon>
        <taxon>Fungi</taxon>
        <taxon>Dikarya</taxon>
        <taxon>Basidiomycota</taxon>
        <taxon>Agaricomycotina</taxon>
        <taxon>Agaricomycetes</taxon>
        <taxon>Agaricomycetidae</taxon>
        <taxon>Agaricales</taxon>
        <taxon>Marasmiineae</taxon>
        <taxon>Omphalotaceae</taxon>
        <taxon>Lentinula</taxon>
    </lineage>
</organism>
<dbReference type="InterPro" id="IPR056884">
    <property type="entry name" value="NPHP3-like_N"/>
</dbReference>